<dbReference type="PROSITE" id="PS50893">
    <property type="entry name" value="ABC_TRANSPORTER_2"/>
    <property type="match status" value="2"/>
</dbReference>
<keyword evidence="4 11" id="KW-0227">DNA damage</keyword>
<evidence type="ECO:0000256" key="1">
    <source>
        <dbReference type="ARBA" id="ARBA00022490"/>
    </source>
</evidence>
<dbReference type="GO" id="GO:0003677">
    <property type="term" value="F:DNA binding"/>
    <property type="evidence" value="ECO:0007669"/>
    <property type="project" value="UniProtKB-UniRule"/>
</dbReference>
<comment type="similarity">
    <text evidence="10 11">Belongs to the ABC transporter superfamily. ABCF family. Uup subfamily.</text>
</comment>
<dbReference type="InterPro" id="IPR037118">
    <property type="entry name" value="Val-tRNA_synth_C_sf"/>
</dbReference>
<dbReference type="PANTHER" id="PTHR42855">
    <property type="entry name" value="ABC TRANSPORTER ATP-BINDING SUBUNIT"/>
    <property type="match status" value="1"/>
</dbReference>
<dbReference type="GO" id="GO:0005524">
    <property type="term" value="F:ATP binding"/>
    <property type="evidence" value="ECO:0007669"/>
    <property type="project" value="UniProtKB-UniRule"/>
</dbReference>
<dbReference type="InterPro" id="IPR003439">
    <property type="entry name" value="ABC_transporter-like_ATP-bd"/>
</dbReference>
<keyword evidence="14" id="KW-1185">Reference proteome</keyword>
<protein>
    <recommendedName>
        <fullName evidence="11">ATP-binding protein Uup</fullName>
        <ecNumber evidence="11">3.6.1.-</ecNumber>
    </recommendedName>
</protein>
<dbReference type="InterPro" id="IPR017871">
    <property type="entry name" value="ABC_transporter-like_CS"/>
</dbReference>
<comment type="function">
    <text evidence="11">Probably plays a role in ribosome assembly or function. May be involved in resolution of branched DNA intermediates that result from template switching in postreplication gaps. Binds DNA and has ATPase activity.</text>
</comment>
<evidence type="ECO:0000256" key="8">
    <source>
        <dbReference type="ARBA" id="ARBA00023204"/>
    </source>
</evidence>
<dbReference type="InterPro" id="IPR051309">
    <property type="entry name" value="ABCF_ATPase"/>
</dbReference>
<evidence type="ECO:0000259" key="12">
    <source>
        <dbReference type="PROSITE" id="PS50893"/>
    </source>
</evidence>
<dbReference type="HAMAP" id="MF_00848">
    <property type="entry name" value="Uup"/>
    <property type="match status" value="1"/>
</dbReference>
<evidence type="ECO:0000256" key="5">
    <source>
        <dbReference type="ARBA" id="ARBA00022801"/>
    </source>
</evidence>
<dbReference type="GO" id="GO:0043022">
    <property type="term" value="F:ribosome binding"/>
    <property type="evidence" value="ECO:0007669"/>
    <property type="project" value="UniProtKB-UniRule"/>
</dbReference>
<keyword evidence="2 11" id="KW-0677">Repeat</keyword>
<dbReference type="InterPro" id="IPR032524">
    <property type="entry name" value="ABC_tran_C"/>
</dbReference>
<keyword evidence="7 11" id="KW-0238">DNA-binding</keyword>
<evidence type="ECO:0000313" key="14">
    <source>
        <dbReference type="Proteomes" id="UP000004491"/>
    </source>
</evidence>
<comment type="subcellular location">
    <subcellularLocation>
        <location evidence="11">Cytoplasm</location>
    </subcellularLocation>
    <text evidence="11">Associates with ribosomes.</text>
</comment>
<dbReference type="InterPro" id="IPR032781">
    <property type="entry name" value="ABC_tran_Xtn"/>
</dbReference>
<evidence type="ECO:0000313" key="13">
    <source>
        <dbReference type="EMBL" id="EGV50133.1"/>
    </source>
</evidence>
<dbReference type="InterPro" id="IPR003593">
    <property type="entry name" value="AAA+_ATPase"/>
</dbReference>
<dbReference type="EC" id="3.6.1.-" evidence="11"/>
<evidence type="ECO:0000256" key="11">
    <source>
        <dbReference type="HAMAP-Rule" id="MF_00848"/>
    </source>
</evidence>
<dbReference type="SUPFAM" id="SSF52540">
    <property type="entry name" value="P-loop containing nucleoside triphosphate hydrolases"/>
    <property type="match status" value="2"/>
</dbReference>
<dbReference type="PANTHER" id="PTHR42855:SF1">
    <property type="entry name" value="ABC TRANSPORTER DOMAIN-CONTAINING PROTEIN"/>
    <property type="match status" value="1"/>
</dbReference>
<keyword evidence="5 11" id="KW-0378">Hydrolase</keyword>
<dbReference type="GO" id="GO:0016887">
    <property type="term" value="F:ATP hydrolysis activity"/>
    <property type="evidence" value="ECO:0007669"/>
    <property type="project" value="UniProtKB-UniRule"/>
</dbReference>
<evidence type="ECO:0000256" key="6">
    <source>
        <dbReference type="ARBA" id="ARBA00022840"/>
    </source>
</evidence>
<dbReference type="Gene3D" id="3.40.50.300">
    <property type="entry name" value="P-loop containing nucleotide triphosphate hydrolases"/>
    <property type="match status" value="2"/>
</dbReference>
<dbReference type="GO" id="GO:0005737">
    <property type="term" value="C:cytoplasm"/>
    <property type="evidence" value="ECO:0007669"/>
    <property type="project" value="UniProtKB-SubCell"/>
</dbReference>
<evidence type="ECO:0000256" key="7">
    <source>
        <dbReference type="ARBA" id="ARBA00023125"/>
    </source>
</evidence>
<feature type="binding site" evidence="11">
    <location>
        <begin position="378"/>
        <end position="385"/>
    </location>
    <ligand>
        <name>ATP</name>
        <dbReference type="ChEBI" id="CHEBI:30616"/>
        <label>2</label>
    </ligand>
</feature>
<evidence type="ECO:0000256" key="3">
    <source>
        <dbReference type="ARBA" id="ARBA00022741"/>
    </source>
</evidence>
<dbReference type="FunFam" id="3.40.50.300:FF:000309">
    <property type="entry name" value="ABC transporter ATP-binding protein"/>
    <property type="match status" value="1"/>
</dbReference>
<dbReference type="PROSITE" id="PS00211">
    <property type="entry name" value="ABC_TRANSPORTER_1"/>
    <property type="match status" value="1"/>
</dbReference>
<dbReference type="Pfam" id="PF00005">
    <property type="entry name" value="ABC_tran"/>
    <property type="match status" value="2"/>
</dbReference>
<dbReference type="PATRIC" id="fig|1048808.3.peg.2903"/>
<dbReference type="InterPro" id="IPR043686">
    <property type="entry name" value="Uup"/>
</dbReference>
<dbReference type="InterPro" id="IPR027417">
    <property type="entry name" value="P-loop_NTPase"/>
</dbReference>
<evidence type="ECO:0000256" key="2">
    <source>
        <dbReference type="ARBA" id="ARBA00022737"/>
    </source>
</evidence>
<dbReference type="GO" id="GO:0006281">
    <property type="term" value="P:DNA repair"/>
    <property type="evidence" value="ECO:0007669"/>
    <property type="project" value="UniProtKB-KW"/>
</dbReference>
<dbReference type="FunFam" id="3.40.50.300:FF:000011">
    <property type="entry name" value="Putative ABC transporter ATP-binding component"/>
    <property type="match status" value="1"/>
</dbReference>
<proteinExistence type="inferred from homology"/>
<evidence type="ECO:0000256" key="4">
    <source>
        <dbReference type="ARBA" id="ARBA00022763"/>
    </source>
</evidence>
<feature type="domain" description="ABC transporter" evidence="12">
    <location>
        <begin position="30"/>
        <end position="279"/>
    </location>
</feature>
<comment type="catalytic activity">
    <reaction evidence="9 11">
        <text>ATP + H2O = ADP + phosphate + H(+)</text>
        <dbReference type="Rhea" id="RHEA:13065"/>
        <dbReference type="ChEBI" id="CHEBI:15377"/>
        <dbReference type="ChEBI" id="CHEBI:15378"/>
        <dbReference type="ChEBI" id="CHEBI:30616"/>
        <dbReference type="ChEBI" id="CHEBI:43474"/>
        <dbReference type="ChEBI" id="CHEBI:456216"/>
    </reaction>
</comment>
<keyword evidence="11" id="KW-0175">Coiled coil</keyword>
<dbReference type="EMBL" id="AFOC01000105">
    <property type="protein sequence ID" value="EGV50133.1"/>
    <property type="molecule type" value="Genomic_DNA"/>
</dbReference>
<feature type="binding site" evidence="11">
    <location>
        <begin position="62"/>
        <end position="69"/>
    </location>
    <ligand>
        <name>ATP</name>
        <dbReference type="ChEBI" id="CHEBI:30616"/>
        <label>1</label>
    </ligand>
</feature>
<dbReference type="Proteomes" id="UP000004491">
    <property type="component" value="Unassembled WGS sequence"/>
</dbReference>
<keyword evidence="6 11" id="KW-0067">ATP-binding</keyword>
<keyword evidence="3 11" id="KW-0547">Nucleotide-binding</keyword>
<dbReference type="AlphaFoldDB" id="G2DGW3"/>
<feature type="domain" description="ABC transporter" evidence="12">
    <location>
        <begin position="346"/>
        <end position="564"/>
    </location>
</feature>
<evidence type="ECO:0000256" key="10">
    <source>
        <dbReference type="ARBA" id="ARBA00061478"/>
    </source>
</evidence>
<comment type="caution">
    <text evidence="13">The sequence shown here is derived from an EMBL/GenBank/DDBJ whole genome shotgun (WGS) entry which is preliminary data.</text>
</comment>
<gene>
    <name evidence="11 13" type="primary">uup</name>
    <name evidence="13" type="ORF">Rifp1Sym_dz00010</name>
</gene>
<feature type="coiled-coil region" evidence="11">
    <location>
        <begin position="593"/>
        <end position="654"/>
    </location>
</feature>
<dbReference type="Gene3D" id="1.10.287.380">
    <property type="entry name" value="Valyl-tRNA synthetase, C-terminal domain"/>
    <property type="match status" value="1"/>
</dbReference>
<dbReference type="SMART" id="SM00382">
    <property type="entry name" value="AAA"/>
    <property type="match status" value="2"/>
</dbReference>
<name>G2DGW3_9GAMM</name>
<dbReference type="Pfam" id="PF12848">
    <property type="entry name" value="ABC_tran_Xtn"/>
    <property type="match status" value="1"/>
</dbReference>
<dbReference type="CDD" id="cd03221">
    <property type="entry name" value="ABCF_EF-3"/>
    <property type="match status" value="2"/>
</dbReference>
<keyword evidence="1 11" id="KW-0963">Cytoplasm</keyword>
<sequence length="657" mass="73454">MRYLCVPSPRHNHTSTPFVQRKIEQQMALINLRGIQVSFGGPPLLDGIDLSIDKGERICLLGRNGAGKSTLMKLILGELQADDGERVVNAGVRIARLIQEVPAGTQGSVFEVVADGAGDLAGTLKRYHQLSHQLAESADESLLERLAQVQHELEAADGWQLEQRVETVISRLSLDPDVEFTALSGGLKRRVLLAQALVNEPDLLLLDEPTNHLDIESIAWLEEFLLGYRGALLFITHDRAFLRHLATRILELDRGRLGDWPGDYDNFLRRKQEQLNAEALENARFDKKLAQEEVWIRQGIKARRTRNEGRVRALKAMREERGQRREQGGKVRMQLQQAERSGKLVVEAQGVSYAWDSTPVIRDFSCTILRGDRIGIVGPNGAGKSTLLNLLLGRLQPDQGRVELGTNLEVAYFDQLRDALDENQTVQDNVGGGRDQVTVNGKPKHIISYLQDFLFSPERARGPIKALSGGERNRLLLAKIFLTPANVLVLDEPTNDLDVETLELLEELLLDYQGTLLLVSHDRDFLDHAVTSCLVFEGDGRVGDYVGGYSDWERMHKQALQKSAPAPAKLAKPAARAAKKASVKLSYKDQRELDELPARIEVLEASLEQIQTRMADPTFYQQGSDEVAVVQQQMQSTEAELETAYARWEELEAKREG</sequence>
<reference evidence="13" key="1">
    <citation type="journal article" date="2011" name="ISME J.">
        <title>The endosymbionts of the deep-sea tubeworms Riftia pachyptila and Tevnia jerichonana share an identical physiology as revealed by proteogenomic analyses.</title>
        <authorList>
            <person name="Gardebrecht A."/>
            <person name="Markert S."/>
            <person name="Felbeck H."/>
            <person name="Thuermer A."/>
            <person name="Albrecht D."/>
            <person name="Wollherr A."/>
            <person name="Kabisch J."/>
            <person name="Lehmann R."/>
            <person name="Daniel R."/>
            <person name="Liesegang H."/>
            <person name="Hecker M."/>
            <person name="Sievert S.M."/>
            <person name="Schweder T."/>
        </authorList>
    </citation>
    <scope>NUCLEOTIDE SEQUENCE [LARGE SCALE GENOMIC DNA]</scope>
</reference>
<evidence type="ECO:0000256" key="9">
    <source>
        <dbReference type="ARBA" id="ARBA00049360"/>
    </source>
</evidence>
<keyword evidence="8 11" id="KW-0234">DNA repair</keyword>
<accession>G2DGW3</accession>
<organism evidence="13 14">
    <name type="scientific">endosymbiont of Riftia pachyptila</name>
    <name type="common">vent Ph05</name>
    <dbReference type="NCBI Taxonomy" id="1048808"/>
    <lineage>
        <taxon>Bacteria</taxon>
        <taxon>Pseudomonadati</taxon>
        <taxon>Pseudomonadota</taxon>
        <taxon>Gammaproteobacteria</taxon>
        <taxon>sulfur-oxidizing symbionts</taxon>
    </lineage>
</organism>
<dbReference type="Pfam" id="PF16326">
    <property type="entry name" value="ABC_tran_CTD"/>
    <property type="match status" value="1"/>
</dbReference>